<feature type="chain" id="PRO_5040862241" evidence="1">
    <location>
        <begin position="22"/>
        <end position="115"/>
    </location>
</feature>
<organism evidence="2 3">
    <name type="scientific">Blumeria graminis f. sp. triticale</name>
    <dbReference type="NCBI Taxonomy" id="1689686"/>
    <lineage>
        <taxon>Eukaryota</taxon>
        <taxon>Fungi</taxon>
        <taxon>Dikarya</taxon>
        <taxon>Ascomycota</taxon>
        <taxon>Pezizomycotina</taxon>
        <taxon>Leotiomycetes</taxon>
        <taxon>Erysiphales</taxon>
        <taxon>Erysiphaceae</taxon>
        <taxon>Blumeria</taxon>
    </lineage>
</organism>
<dbReference type="AlphaFoldDB" id="A0A9W4DMT7"/>
<accession>A0A9W4DMT7</accession>
<sequence length="115" mass="12825">MKSFTLASITAMVSMYTQAFALEYYSCNGKHINYFILVDYVALMYNKLCERNGASYSAAPGPNTAQISFSYKFDYPLDAGSDFKAIVRVEFDNSKNILEVIAATGAETYICYPVD</sequence>
<evidence type="ECO:0000313" key="2">
    <source>
        <dbReference type="EMBL" id="CAD6502886.1"/>
    </source>
</evidence>
<proteinExistence type="predicted"/>
<dbReference type="Proteomes" id="UP000683417">
    <property type="component" value="Unassembled WGS sequence"/>
</dbReference>
<feature type="signal peptide" evidence="1">
    <location>
        <begin position="1"/>
        <end position="21"/>
    </location>
</feature>
<evidence type="ECO:0000313" key="3">
    <source>
        <dbReference type="Proteomes" id="UP000683417"/>
    </source>
</evidence>
<reference evidence="2" key="1">
    <citation type="submission" date="2020-10" db="EMBL/GenBank/DDBJ databases">
        <authorList>
            <person name="Muller C M."/>
        </authorList>
    </citation>
    <scope>NUCLEOTIDE SEQUENCE</scope>
    <source>
        <strain evidence="2">THUN-12</strain>
    </source>
</reference>
<gene>
    <name evidence="2" type="ORF">BGTH12_LOCUS4244</name>
</gene>
<dbReference type="EMBL" id="CAJHIT010000007">
    <property type="protein sequence ID" value="CAD6502886.1"/>
    <property type="molecule type" value="Genomic_DNA"/>
</dbReference>
<name>A0A9W4DMT7_BLUGR</name>
<comment type="caution">
    <text evidence="2">The sequence shown here is derived from an EMBL/GenBank/DDBJ whole genome shotgun (WGS) entry which is preliminary data.</text>
</comment>
<keyword evidence="1" id="KW-0732">Signal</keyword>
<evidence type="ECO:0000256" key="1">
    <source>
        <dbReference type="SAM" id="SignalP"/>
    </source>
</evidence>
<protein>
    <submittedName>
        <fullName evidence="2">BgTH12-02560</fullName>
    </submittedName>
</protein>